<evidence type="ECO:0000313" key="6">
    <source>
        <dbReference type="Proteomes" id="UP001279642"/>
    </source>
</evidence>
<evidence type="ECO:0000259" key="4">
    <source>
        <dbReference type="PROSITE" id="PS01124"/>
    </source>
</evidence>
<keyword evidence="1" id="KW-0805">Transcription regulation</keyword>
<dbReference type="Gene3D" id="3.40.50.880">
    <property type="match status" value="1"/>
</dbReference>
<comment type="caution">
    <text evidence="5">The sequence shown here is derived from an EMBL/GenBank/DDBJ whole genome shotgun (WGS) entry which is preliminary data.</text>
</comment>
<dbReference type="PROSITE" id="PS01124">
    <property type="entry name" value="HTH_ARAC_FAMILY_2"/>
    <property type="match status" value="1"/>
</dbReference>
<dbReference type="Pfam" id="PF12833">
    <property type="entry name" value="HTH_18"/>
    <property type="match status" value="1"/>
</dbReference>
<dbReference type="SMART" id="SM00342">
    <property type="entry name" value="HTH_ARAC"/>
    <property type="match status" value="1"/>
</dbReference>
<keyword evidence="2" id="KW-0238">DNA-binding</keyword>
<name>A0ABU5EBS6_9PROT</name>
<dbReference type="Gene3D" id="1.10.10.60">
    <property type="entry name" value="Homeodomain-like"/>
    <property type="match status" value="1"/>
</dbReference>
<keyword evidence="6" id="KW-1185">Reference proteome</keyword>
<dbReference type="PANTHER" id="PTHR43280">
    <property type="entry name" value="ARAC-FAMILY TRANSCRIPTIONAL REGULATOR"/>
    <property type="match status" value="1"/>
</dbReference>
<sequence>MTASFVDPITLPNHLPDRCPAGEAGPYNTLILRPEADGRVLLSLVLIPGFALGDLARVVDTLAAANAVSGRDIFQWQTVGLEPGPVPSASDIDVHPVTCVTDSPAAANILVLAEILPPDLPALPGLIEWLHEADRAGAHIGALSSGAILLSRIGLLRGYACATPTQLAFTDSAPSRNDELFCRERGPARLHPDLFVIDRNRFTCAGGCTTSDMMLRAIRQCLGDDAARRVTGQLLRDRARDADEIQPRAQLVQHAAGSQALQRAMQVMRRHAEQPVELRVIAMRAGVHLRHLERLFRRHLETSPREFYLRLRLQRARELMQCTTATLSSIARDVGFDSLSHFSKCYTEAYGTRPSEDRKRLFTTAVIGPHAPSRDVPSRGKTIAA</sequence>
<evidence type="ECO:0000256" key="2">
    <source>
        <dbReference type="ARBA" id="ARBA00023125"/>
    </source>
</evidence>
<proteinExistence type="predicted"/>
<evidence type="ECO:0000256" key="3">
    <source>
        <dbReference type="ARBA" id="ARBA00023163"/>
    </source>
</evidence>
<evidence type="ECO:0000313" key="5">
    <source>
        <dbReference type="EMBL" id="MDY0883801.1"/>
    </source>
</evidence>
<keyword evidence="3" id="KW-0804">Transcription</keyword>
<dbReference type="InterPro" id="IPR018060">
    <property type="entry name" value="HTH_AraC"/>
</dbReference>
<dbReference type="RefSeq" id="WP_320508868.1">
    <property type="nucleotide sequence ID" value="NZ_JAXCLW010000003.1"/>
</dbReference>
<gene>
    <name evidence="5" type="ORF">SMD27_13190</name>
</gene>
<reference evidence="5 6" key="1">
    <citation type="journal article" date="2016" name="Antonie Van Leeuwenhoek">
        <title>Dongia soli sp. nov., isolated from soil from Dokdo, Korea.</title>
        <authorList>
            <person name="Kim D.U."/>
            <person name="Lee H."/>
            <person name="Kim H."/>
            <person name="Kim S.G."/>
            <person name="Ka J.O."/>
        </authorList>
    </citation>
    <scope>NUCLEOTIDE SEQUENCE [LARGE SCALE GENOMIC DNA]</scope>
    <source>
        <strain evidence="5 6">D78</strain>
    </source>
</reference>
<organism evidence="5 6">
    <name type="scientific">Dongia soli</name>
    <dbReference type="NCBI Taxonomy" id="600628"/>
    <lineage>
        <taxon>Bacteria</taxon>
        <taxon>Pseudomonadati</taxon>
        <taxon>Pseudomonadota</taxon>
        <taxon>Alphaproteobacteria</taxon>
        <taxon>Rhodospirillales</taxon>
        <taxon>Dongiaceae</taxon>
        <taxon>Dongia</taxon>
    </lineage>
</organism>
<dbReference type="SUPFAM" id="SSF52317">
    <property type="entry name" value="Class I glutamine amidotransferase-like"/>
    <property type="match status" value="1"/>
</dbReference>
<dbReference type="InterPro" id="IPR029062">
    <property type="entry name" value="Class_I_gatase-like"/>
</dbReference>
<dbReference type="InterPro" id="IPR009057">
    <property type="entry name" value="Homeodomain-like_sf"/>
</dbReference>
<dbReference type="PANTHER" id="PTHR43280:SF2">
    <property type="entry name" value="HTH-TYPE TRANSCRIPTIONAL REGULATOR EXSA"/>
    <property type="match status" value="1"/>
</dbReference>
<dbReference type="EMBL" id="JAXCLW010000003">
    <property type="protein sequence ID" value="MDY0883801.1"/>
    <property type="molecule type" value="Genomic_DNA"/>
</dbReference>
<dbReference type="SUPFAM" id="SSF46689">
    <property type="entry name" value="Homeodomain-like"/>
    <property type="match status" value="2"/>
</dbReference>
<evidence type="ECO:0000256" key="1">
    <source>
        <dbReference type="ARBA" id="ARBA00023015"/>
    </source>
</evidence>
<feature type="domain" description="HTH araC/xylS-type" evidence="4">
    <location>
        <begin position="262"/>
        <end position="360"/>
    </location>
</feature>
<dbReference type="CDD" id="cd03136">
    <property type="entry name" value="GATase1_AraC_ArgR_like"/>
    <property type="match status" value="1"/>
</dbReference>
<protein>
    <submittedName>
        <fullName evidence="5">Helix-turn-helix domain-containing protein</fullName>
    </submittedName>
</protein>
<dbReference type="Proteomes" id="UP001279642">
    <property type="component" value="Unassembled WGS sequence"/>
</dbReference>
<accession>A0ABU5EBS6</accession>